<dbReference type="PANTHER" id="PTHR35046">
    <property type="entry name" value="ZINC KNUCKLE (CCHC-TYPE) FAMILY PROTEIN"/>
    <property type="match status" value="1"/>
</dbReference>
<evidence type="ECO:0000256" key="4">
    <source>
        <dbReference type="ARBA" id="ARBA00022759"/>
    </source>
</evidence>
<keyword evidence="3" id="KW-0540">Nuclease</keyword>
<dbReference type="SUPFAM" id="SSF56672">
    <property type="entry name" value="DNA/RNA polymerases"/>
    <property type="match status" value="1"/>
</dbReference>
<evidence type="ECO:0000313" key="8">
    <source>
        <dbReference type="EMBL" id="GLI61748.1"/>
    </source>
</evidence>
<keyword evidence="4" id="KW-0255">Endonuclease</keyword>
<evidence type="ECO:0000256" key="1">
    <source>
        <dbReference type="ARBA" id="ARBA00022679"/>
    </source>
</evidence>
<dbReference type="EMBL" id="BSDZ01000010">
    <property type="protein sequence ID" value="GLI61748.1"/>
    <property type="molecule type" value="Genomic_DNA"/>
</dbReference>
<evidence type="ECO:0000256" key="2">
    <source>
        <dbReference type="ARBA" id="ARBA00022695"/>
    </source>
</evidence>
<dbReference type="InterPro" id="IPR041373">
    <property type="entry name" value="RT_RNaseH"/>
</dbReference>
<evidence type="ECO:0000256" key="5">
    <source>
        <dbReference type="ARBA" id="ARBA00022801"/>
    </source>
</evidence>
<gene>
    <name evidence="8" type="ORF">VaNZ11_004168</name>
</gene>
<keyword evidence="9" id="KW-1185">Reference proteome</keyword>
<evidence type="ECO:0000259" key="7">
    <source>
        <dbReference type="Pfam" id="PF17917"/>
    </source>
</evidence>
<proteinExistence type="predicted"/>
<sequence length="193" mass="22206">MLAVVHCLRVWWHHLKGPQPVTIWTDNLPVSASKTQPRLNRRQVRWLAELEEFNYVIEHKPGKTNVVADAISRRPDLRVHTMTVSVAKAAIDLATTIRRDGPQDEIYTRLKEQAIKNSKEVPPFKLYKSLLYYEPRGGLRARLYIGGYLHHHLPLTPTVQTQAWPPLGKSQPLPIPERPWQSISLDLIPDLPK</sequence>
<evidence type="ECO:0000256" key="3">
    <source>
        <dbReference type="ARBA" id="ARBA00022722"/>
    </source>
</evidence>
<name>A0ABQ5RWV9_9CHLO</name>
<protein>
    <recommendedName>
        <fullName evidence="7">Reverse transcriptase RNase H-like domain-containing protein</fullName>
    </recommendedName>
</protein>
<reference evidence="8 9" key="1">
    <citation type="journal article" date="2023" name="IScience">
        <title>Expanded male sex-determining region conserved during the evolution of homothallism in the green alga Volvox.</title>
        <authorList>
            <person name="Yamamoto K."/>
            <person name="Matsuzaki R."/>
            <person name="Mahakham W."/>
            <person name="Heman W."/>
            <person name="Sekimoto H."/>
            <person name="Kawachi M."/>
            <person name="Minakuchi Y."/>
            <person name="Toyoda A."/>
            <person name="Nozaki H."/>
        </authorList>
    </citation>
    <scope>NUCLEOTIDE SEQUENCE [LARGE SCALE GENOMIC DNA]</scope>
    <source>
        <strain evidence="8 9">NIES-4468</strain>
    </source>
</reference>
<evidence type="ECO:0000313" key="9">
    <source>
        <dbReference type="Proteomes" id="UP001165090"/>
    </source>
</evidence>
<comment type="caution">
    <text evidence="8">The sequence shown here is derived from an EMBL/GenBank/DDBJ whole genome shotgun (WGS) entry which is preliminary data.</text>
</comment>
<feature type="domain" description="Reverse transcriptase RNase H-like" evidence="7">
    <location>
        <begin position="1"/>
        <end position="53"/>
    </location>
</feature>
<keyword evidence="2" id="KW-0548">Nucleotidyltransferase</keyword>
<keyword evidence="1" id="KW-0808">Transferase</keyword>
<dbReference type="PANTHER" id="PTHR35046:SF9">
    <property type="entry name" value="RNA-DIRECTED DNA POLYMERASE"/>
    <property type="match status" value="1"/>
</dbReference>
<keyword evidence="5" id="KW-0378">Hydrolase</keyword>
<organism evidence="8 9">
    <name type="scientific">Volvox africanus</name>
    <dbReference type="NCBI Taxonomy" id="51714"/>
    <lineage>
        <taxon>Eukaryota</taxon>
        <taxon>Viridiplantae</taxon>
        <taxon>Chlorophyta</taxon>
        <taxon>core chlorophytes</taxon>
        <taxon>Chlorophyceae</taxon>
        <taxon>CS clade</taxon>
        <taxon>Chlamydomonadales</taxon>
        <taxon>Volvocaceae</taxon>
        <taxon>Volvox</taxon>
    </lineage>
</organism>
<dbReference type="Proteomes" id="UP001165090">
    <property type="component" value="Unassembled WGS sequence"/>
</dbReference>
<dbReference type="InterPro" id="IPR043502">
    <property type="entry name" value="DNA/RNA_pol_sf"/>
</dbReference>
<accession>A0ABQ5RWV9</accession>
<keyword evidence="6" id="KW-0695">RNA-directed DNA polymerase</keyword>
<dbReference type="Pfam" id="PF17917">
    <property type="entry name" value="RT_RNaseH"/>
    <property type="match status" value="1"/>
</dbReference>
<evidence type="ECO:0000256" key="6">
    <source>
        <dbReference type="ARBA" id="ARBA00022918"/>
    </source>
</evidence>